<proteinExistence type="predicted"/>
<evidence type="ECO:0000259" key="2">
    <source>
        <dbReference type="PROSITE" id="PS51126"/>
    </source>
</evidence>
<organism evidence="3">
    <name type="scientific">Sus scrofa</name>
    <name type="common">Pig</name>
    <dbReference type="NCBI Taxonomy" id="9823"/>
    <lineage>
        <taxon>Eukaryota</taxon>
        <taxon>Metazoa</taxon>
        <taxon>Chordata</taxon>
        <taxon>Craniata</taxon>
        <taxon>Vertebrata</taxon>
        <taxon>Euteleostomi</taxon>
        <taxon>Mammalia</taxon>
        <taxon>Eutheria</taxon>
        <taxon>Laurasiatheria</taxon>
        <taxon>Artiodactyla</taxon>
        <taxon>Suina</taxon>
        <taxon>Suidae</taxon>
        <taxon>Sus</taxon>
    </lineage>
</organism>
<evidence type="ECO:0000256" key="1">
    <source>
        <dbReference type="SAM" id="MobiDB-lite"/>
    </source>
</evidence>
<dbReference type="PANTHER" id="PTHR16027:SF4">
    <property type="entry name" value="RAS-INTERACTING PROTEIN 1"/>
    <property type="match status" value="1"/>
</dbReference>
<dbReference type="Pfam" id="PF01843">
    <property type="entry name" value="DIL"/>
    <property type="match status" value="1"/>
</dbReference>
<dbReference type="SMART" id="SM01132">
    <property type="entry name" value="DIL"/>
    <property type="match status" value="1"/>
</dbReference>
<dbReference type="PROSITE" id="PS51126">
    <property type="entry name" value="DILUTE"/>
    <property type="match status" value="1"/>
</dbReference>
<dbReference type="AlphaFoldDB" id="A0A480I1L5"/>
<feature type="region of interest" description="Disordered" evidence="1">
    <location>
        <begin position="51"/>
        <end position="136"/>
    </location>
</feature>
<dbReference type="InterPro" id="IPR002710">
    <property type="entry name" value="Dilute_dom"/>
</dbReference>
<dbReference type="EMBL" id="DQIR01075327">
    <property type="protein sequence ID" value="HDA30803.1"/>
    <property type="molecule type" value="Transcribed_RNA"/>
</dbReference>
<feature type="compositionally biased region" description="Low complexity" evidence="1">
    <location>
        <begin position="68"/>
        <end position="81"/>
    </location>
</feature>
<dbReference type="EMBL" id="DQIR01263814">
    <property type="protein sequence ID" value="HDC19292.1"/>
    <property type="molecule type" value="Transcribed_RNA"/>
</dbReference>
<dbReference type="PANTHER" id="PTHR16027">
    <property type="entry name" value="DILUTE DOMAIN-CONTAINING PROTEIN YPR089W"/>
    <property type="match status" value="1"/>
</dbReference>
<evidence type="ECO:0000313" key="3">
    <source>
        <dbReference type="EMBL" id="HDA30803.1"/>
    </source>
</evidence>
<reference evidence="3" key="1">
    <citation type="journal article" date="2019" name="PeerJ">
        <title>Genes of the pig, Sus scrofa, reconstructed with EvidentialGene.</title>
        <authorList>
            <person name="Gilbert D.G."/>
        </authorList>
    </citation>
    <scope>NUCLEOTIDE SEQUENCE</scope>
</reference>
<dbReference type="InterPro" id="IPR052072">
    <property type="entry name" value="Vascular_dev_regulator"/>
</dbReference>
<dbReference type="EMBL" id="DQIR01258396">
    <property type="protein sequence ID" value="HDC13874.1"/>
    <property type="molecule type" value="Transcribed_RNA"/>
</dbReference>
<name>A0A480I1L5_PIG</name>
<sequence length="437" mass="47885">MGKSQARSMFQAQGTAYAKNEMWEASSQPVGYHLQLSLLCLSLIHHSPSLSVGTGAPSWRPQKNRSRAASGGAALASPSPGSGSGPPAGSGGKERSENLSLRRSVSELSLQGRRRRQQERRQQALSMAPGAADAQIGPVDPGDFDQLTQCLIQAPSNRPYFLLLQGYQDAQVGTSSSTGRVLCRILRLKGDKTTTPRIPWVVLVFGMPESTVPARSQGRRYLGVFQAALELTSQCELHPDLVSQTFGYLFFFSNASLLNSLMERGQGRPFYQWSRAVQIRTNLDLVLDWLQGAGLGDIATEFFRKLSMAVNLLCVPRTSLLKASWSSLRTDHPTLTPAQLHHLLSHYQLGPGRGPPPAWDPPSAERDAVDTGDIFESFSSHPPLILPLGSSRLCLTGPVTDDALHRELRRLRRLLWDLEQQELPANHRHGPPVTTPP</sequence>
<feature type="compositionally biased region" description="Gly residues" evidence="1">
    <location>
        <begin position="82"/>
        <end position="91"/>
    </location>
</feature>
<accession>A0A480I1L5</accession>
<feature type="compositionally biased region" description="Low complexity" evidence="1">
    <location>
        <begin position="98"/>
        <end position="111"/>
    </location>
</feature>
<feature type="domain" description="Dilute" evidence="2">
    <location>
        <begin position="179"/>
        <end position="371"/>
    </location>
</feature>
<protein>
    <submittedName>
        <fullName evidence="3">Ras-interacting protein 1</fullName>
    </submittedName>
</protein>